<dbReference type="EMBL" id="JAPQKN010000002">
    <property type="protein sequence ID" value="KAJ5168429.1"/>
    <property type="molecule type" value="Genomic_DNA"/>
</dbReference>
<dbReference type="RefSeq" id="XP_056544890.1">
    <property type="nucleotide sequence ID" value="XM_056686148.1"/>
</dbReference>
<sequence>MGLMEPSWGVVQVLAEAPAARRRTQNPDFKVLDVQVGLGSKNLVVPASAVQLATGNPRRCSMAGTMDRLWTRLRAMETGSFPCDPFEGQTRTAPQK</sequence>
<reference evidence="1" key="2">
    <citation type="journal article" date="2023" name="IMA Fungus">
        <title>Comparative genomic study of the Penicillium genus elucidates a diverse pangenome and 15 lateral gene transfer events.</title>
        <authorList>
            <person name="Petersen C."/>
            <person name="Sorensen T."/>
            <person name="Nielsen M.R."/>
            <person name="Sondergaard T.E."/>
            <person name="Sorensen J.L."/>
            <person name="Fitzpatrick D.A."/>
            <person name="Frisvad J.C."/>
            <person name="Nielsen K.L."/>
        </authorList>
    </citation>
    <scope>NUCLEOTIDE SEQUENCE</scope>
    <source>
        <strain evidence="1">IBT 26290</strain>
    </source>
</reference>
<evidence type="ECO:0000313" key="1">
    <source>
        <dbReference type="EMBL" id="KAJ5168429.1"/>
    </source>
</evidence>
<keyword evidence="2" id="KW-1185">Reference proteome</keyword>
<gene>
    <name evidence="1" type="ORF">N7482_004023</name>
</gene>
<reference evidence="1" key="1">
    <citation type="submission" date="2022-11" db="EMBL/GenBank/DDBJ databases">
        <authorList>
            <person name="Petersen C."/>
        </authorList>
    </citation>
    <scope>NUCLEOTIDE SEQUENCE</scope>
    <source>
        <strain evidence="1">IBT 26290</strain>
    </source>
</reference>
<proteinExistence type="predicted"/>
<dbReference type="GeneID" id="81425324"/>
<evidence type="ECO:0000313" key="2">
    <source>
        <dbReference type="Proteomes" id="UP001149163"/>
    </source>
</evidence>
<accession>A0A9W9LNZ8</accession>
<comment type="caution">
    <text evidence="1">The sequence shown here is derived from an EMBL/GenBank/DDBJ whole genome shotgun (WGS) entry which is preliminary data.</text>
</comment>
<dbReference type="AlphaFoldDB" id="A0A9W9LNZ8"/>
<protein>
    <submittedName>
        <fullName evidence="1">Uncharacterized protein</fullName>
    </submittedName>
</protein>
<dbReference type="Proteomes" id="UP001149163">
    <property type="component" value="Unassembled WGS sequence"/>
</dbReference>
<name>A0A9W9LNZ8_9EURO</name>
<organism evidence="1 2">
    <name type="scientific">Penicillium canariense</name>
    <dbReference type="NCBI Taxonomy" id="189055"/>
    <lineage>
        <taxon>Eukaryota</taxon>
        <taxon>Fungi</taxon>
        <taxon>Dikarya</taxon>
        <taxon>Ascomycota</taxon>
        <taxon>Pezizomycotina</taxon>
        <taxon>Eurotiomycetes</taxon>
        <taxon>Eurotiomycetidae</taxon>
        <taxon>Eurotiales</taxon>
        <taxon>Aspergillaceae</taxon>
        <taxon>Penicillium</taxon>
    </lineage>
</organism>